<keyword evidence="2" id="KW-1185">Reference proteome</keyword>
<protein>
    <submittedName>
        <fullName evidence="1">Uncharacterized protein</fullName>
    </submittedName>
</protein>
<accession>A0A9P7IXC0</accession>
<dbReference type="OrthoDB" id="2705619at2759"/>
<dbReference type="AlphaFoldDB" id="A0A9P7IXC0"/>
<dbReference type="RefSeq" id="XP_041185401.1">
    <property type="nucleotide sequence ID" value="XM_041337435.1"/>
</dbReference>
<name>A0A9P7IXC0_9AGAM</name>
<dbReference type="Proteomes" id="UP000807769">
    <property type="component" value="Unassembled WGS sequence"/>
</dbReference>
<organism evidence="1 2">
    <name type="scientific">Suillus subaureus</name>
    <dbReference type="NCBI Taxonomy" id="48587"/>
    <lineage>
        <taxon>Eukaryota</taxon>
        <taxon>Fungi</taxon>
        <taxon>Dikarya</taxon>
        <taxon>Basidiomycota</taxon>
        <taxon>Agaricomycotina</taxon>
        <taxon>Agaricomycetes</taxon>
        <taxon>Agaricomycetidae</taxon>
        <taxon>Boletales</taxon>
        <taxon>Suillineae</taxon>
        <taxon>Suillaceae</taxon>
        <taxon>Suillus</taxon>
    </lineage>
</organism>
<comment type="caution">
    <text evidence="1">The sequence shown here is derived from an EMBL/GenBank/DDBJ whole genome shotgun (WGS) entry which is preliminary data.</text>
</comment>
<reference evidence="1" key="1">
    <citation type="journal article" date="2020" name="New Phytol.">
        <title>Comparative genomics reveals dynamic genome evolution in host specialist ectomycorrhizal fungi.</title>
        <authorList>
            <person name="Lofgren L.A."/>
            <person name="Nguyen N.H."/>
            <person name="Vilgalys R."/>
            <person name="Ruytinx J."/>
            <person name="Liao H.L."/>
            <person name="Branco S."/>
            <person name="Kuo A."/>
            <person name="LaButti K."/>
            <person name="Lipzen A."/>
            <person name="Andreopoulos W."/>
            <person name="Pangilinan J."/>
            <person name="Riley R."/>
            <person name="Hundley H."/>
            <person name="Na H."/>
            <person name="Barry K."/>
            <person name="Grigoriev I.V."/>
            <person name="Stajich J.E."/>
            <person name="Kennedy P.G."/>
        </authorList>
    </citation>
    <scope>NUCLEOTIDE SEQUENCE</scope>
    <source>
        <strain evidence="1">MN1</strain>
    </source>
</reference>
<evidence type="ECO:0000313" key="1">
    <source>
        <dbReference type="EMBL" id="KAG1796851.1"/>
    </source>
</evidence>
<sequence length="87" mass="10405">MRMRAARHSEPHSFEKPRALLRLWSGDLRMLKIRCCTHSMHFVEKIRFCIIAILLLPRDLRLHNDQYAYAKNTVMLLSECTTLFLEF</sequence>
<proteinExistence type="predicted"/>
<dbReference type="GeneID" id="64631451"/>
<evidence type="ECO:0000313" key="2">
    <source>
        <dbReference type="Proteomes" id="UP000807769"/>
    </source>
</evidence>
<dbReference type="EMBL" id="JABBWG010000241">
    <property type="protein sequence ID" value="KAG1796851.1"/>
    <property type="molecule type" value="Genomic_DNA"/>
</dbReference>
<gene>
    <name evidence="1" type="ORF">BJ212DRAFT_1407374</name>
</gene>